<name>F7B480_CIOIN</name>
<comment type="subcellular location">
    <subcellularLocation>
        <location evidence="1">Nucleus</location>
    </subcellularLocation>
</comment>
<proteinExistence type="inferred from homology"/>
<sequence length="403" mass="45075">NMADNEINLNTTVILERNSVLKAVKLVANKVIVFEKLRFKPDKAVGCNYGTVFKVTLTPQRSSPWCKRTIANGEMEITDQDLDSLDTNADDAQGKDNRSLVDTHGKSQTIKRENILEMKGEGATGEEIVKCLVENSSSFNEKTSFSQNKYLKKKKKKYLSYIRIQRPNSRLICQLYQEREPAKICNMRMETMSQILTAANIKHGCNVGVVETCSGVVLGSVLEKLGGKGCVVNLHNGESPPNLFAISHFNFPEPDSDKSDNDITMDTVSEQSNGCDKTKGDNDIKVSGKKRRENRLKHQQRAWGVLENKLLDAVVVVCKFHPTPILLCLLDLQLSRPFVVYSEHKEPLMELFVRLSISGSAINLQLTDTLTRQYQVLPERTHPHVMMSSGGGYLLTGLKITNS</sequence>
<dbReference type="OMA" id="TRCRPYQ"/>
<comment type="similarity">
    <text evidence="2">Belongs to the TRM6/GCD10 family.</text>
</comment>
<dbReference type="InterPro" id="IPR017423">
    <property type="entry name" value="TRM6"/>
</dbReference>
<dbReference type="Proteomes" id="UP000008144">
    <property type="component" value="Unassembled WGS sequence"/>
</dbReference>
<dbReference type="GeneTree" id="ENSGT00390000008327"/>
<dbReference type="GO" id="GO:0030488">
    <property type="term" value="P:tRNA methylation"/>
    <property type="evidence" value="ECO:0007669"/>
    <property type="project" value="InterPro"/>
</dbReference>
<organism evidence="7 8">
    <name type="scientific">Ciona intestinalis</name>
    <name type="common">Transparent sea squirt</name>
    <name type="synonym">Ascidia intestinalis</name>
    <dbReference type="NCBI Taxonomy" id="7719"/>
    <lineage>
        <taxon>Eukaryota</taxon>
        <taxon>Metazoa</taxon>
        <taxon>Chordata</taxon>
        <taxon>Tunicata</taxon>
        <taxon>Ascidiacea</taxon>
        <taxon>Phlebobranchia</taxon>
        <taxon>Cionidae</taxon>
        <taxon>Ciona</taxon>
    </lineage>
</organism>
<dbReference type="SMR" id="F7B480"/>
<keyword evidence="5" id="KW-0539">Nucleus</keyword>
<protein>
    <recommendedName>
        <fullName evidence="3">tRNA (adenine(58)-N(1))-methyltransferase non-catalytic subunit TRM6</fullName>
    </recommendedName>
    <alternativeName>
        <fullName evidence="6">tRNA(m1A58)-methyltransferase subunit TRM6</fullName>
    </alternativeName>
</protein>
<accession>F7B480</accession>
<keyword evidence="8" id="KW-1185">Reference proteome</keyword>
<reference evidence="7" key="2">
    <citation type="submission" date="2025-08" db="UniProtKB">
        <authorList>
            <consortium name="Ensembl"/>
        </authorList>
    </citation>
    <scope>IDENTIFICATION</scope>
</reference>
<dbReference type="FunCoup" id="F7B480">
    <property type="interactions" value="117"/>
</dbReference>
<dbReference type="PANTHER" id="PTHR12945:SF0">
    <property type="entry name" value="TRNA (ADENINE(58)-N(1))-METHYLTRANSFERASE NON-CATALYTIC SUBUNIT TRM6"/>
    <property type="match status" value="1"/>
</dbReference>
<reference evidence="7" key="3">
    <citation type="submission" date="2025-09" db="UniProtKB">
        <authorList>
            <consortium name="Ensembl"/>
        </authorList>
    </citation>
    <scope>IDENTIFICATION</scope>
</reference>
<dbReference type="Ensembl" id="ENSCINT00000005045.3">
    <property type="protein sequence ID" value="ENSCINP00000005045.3"/>
    <property type="gene ID" value="ENSCING00000002472.3"/>
</dbReference>
<dbReference type="InParanoid" id="F7B480"/>
<evidence type="ECO:0000256" key="4">
    <source>
        <dbReference type="ARBA" id="ARBA00022694"/>
    </source>
</evidence>
<keyword evidence="4" id="KW-0819">tRNA processing</keyword>
<dbReference type="GO" id="GO:0005634">
    <property type="term" value="C:nucleus"/>
    <property type="evidence" value="ECO:0000318"/>
    <property type="project" value="GO_Central"/>
</dbReference>
<evidence type="ECO:0000313" key="8">
    <source>
        <dbReference type="Proteomes" id="UP000008144"/>
    </source>
</evidence>
<dbReference type="GO" id="GO:0031515">
    <property type="term" value="C:tRNA (m1A) methyltransferase complex"/>
    <property type="evidence" value="ECO:0000318"/>
    <property type="project" value="GO_Central"/>
</dbReference>
<evidence type="ECO:0000313" key="7">
    <source>
        <dbReference type="Ensembl" id="ENSCINP00000005045.3"/>
    </source>
</evidence>
<evidence type="ECO:0000256" key="1">
    <source>
        <dbReference type="ARBA" id="ARBA00004123"/>
    </source>
</evidence>
<evidence type="ECO:0000256" key="3">
    <source>
        <dbReference type="ARBA" id="ARBA00021704"/>
    </source>
</evidence>
<evidence type="ECO:0000256" key="2">
    <source>
        <dbReference type="ARBA" id="ARBA00008320"/>
    </source>
</evidence>
<dbReference type="Pfam" id="PF04189">
    <property type="entry name" value="Gcd10p"/>
    <property type="match status" value="1"/>
</dbReference>
<evidence type="ECO:0000256" key="5">
    <source>
        <dbReference type="ARBA" id="ARBA00023242"/>
    </source>
</evidence>
<dbReference type="HOGENOM" id="CLU_010916_0_3_1"/>
<dbReference type="STRING" id="7719.ENSCINP00000005045"/>
<gene>
    <name evidence="7" type="primary">LOC100185737</name>
</gene>
<evidence type="ECO:0000256" key="6">
    <source>
        <dbReference type="ARBA" id="ARBA00032319"/>
    </source>
</evidence>
<reference evidence="8" key="1">
    <citation type="journal article" date="2002" name="Science">
        <title>The draft genome of Ciona intestinalis: insights into chordate and vertebrate origins.</title>
        <authorList>
            <person name="Dehal P."/>
            <person name="Satou Y."/>
            <person name="Campbell R.K."/>
            <person name="Chapman J."/>
            <person name="Degnan B."/>
            <person name="De Tomaso A."/>
            <person name="Davidson B."/>
            <person name="Di Gregorio A."/>
            <person name="Gelpke M."/>
            <person name="Goodstein D.M."/>
            <person name="Harafuji N."/>
            <person name="Hastings K.E."/>
            <person name="Ho I."/>
            <person name="Hotta K."/>
            <person name="Huang W."/>
            <person name="Kawashima T."/>
            <person name="Lemaire P."/>
            <person name="Martinez D."/>
            <person name="Meinertzhagen I.A."/>
            <person name="Necula S."/>
            <person name="Nonaka M."/>
            <person name="Putnam N."/>
            <person name="Rash S."/>
            <person name="Saiga H."/>
            <person name="Satake M."/>
            <person name="Terry A."/>
            <person name="Yamada L."/>
            <person name="Wang H.G."/>
            <person name="Awazu S."/>
            <person name="Azumi K."/>
            <person name="Boore J."/>
            <person name="Branno M."/>
            <person name="Chin-Bow S."/>
            <person name="DeSantis R."/>
            <person name="Doyle S."/>
            <person name="Francino P."/>
            <person name="Keys D.N."/>
            <person name="Haga S."/>
            <person name="Hayashi H."/>
            <person name="Hino K."/>
            <person name="Imai K.S."/>
            <person name="Inaba K."/>
            <person name="Kano S."/>
            <person name="Kobayashi K."/>
            <person name="Kobayashi M."/>
            <person name="Lee B.I."/>
            <person name="Makabe K.W."/>
            <person name="Manohar C."/>
            <person name="Matassi G."/>
            <person name="Medina M."/>
            <person name="Mochizuki Y."/>
            <person name="Mount S."/>
            <person name="Morishita T."/>
            <person name="Miura S."/>
            <person name="Nakayama A."/>
            <person name="Nishizaka S."/>
            <person name="Nomoto H."/>
            <person name="Ohta F."/>
            <person name="Oishi K."/>
            <person name="Rigoutsos I."/>
            <person name="Sano M."/>
            <person name="Sasaki A."/>
            <person name="Sasakura Y."/>
            <person name="Shoguchi E."/>
            <person name="Shin-i T."/>
            <person name="Spagnuolo A."/>
            <person name="Stainier D."/>
            <person name="Suzuki M.M."/>
            <person name="Tassy O."/>
            <person name="Takatori N."/>
            <person name="Tokuoka M."/>
            <person name="Yagi K."/>
            <person name="Yoshizaki F."/>
            <person name="Wada S."/>
            <person name="Zhang C."/>
            <person name="Hyatt P.D."/>
            <person name="Larimer F."/>
            <person name="Detter C."/>
            <person name="Doggett N."/>
            <person name="Glavina T."/>
            <person name="Hawkins T."/>
            <person name="Richardson P."/>
            <person name="Lucas S."/>
            <person name="Kohara Y."/>
            <person name="Levine M."/>
            <person name="Satoh N."/>
            <person name="Rokhsar D.S."/>
        </authorList>
    </citation>
    <scope>NUCLEOTIDE SEQUENCE [LARGE SCALE GENOMIC DNA]</scope>
</reference>
<dbReference type="AlphaFoldDB" id="F7B480"/>
<dbReference type="PANTHER" id="PTHR12945">
    <property type="entry name" value="TRANSLATION INITIATION FACTOR EIF3-RELATED"/>
    <property type="match status" value="1"/>
</dbReference>